<proteinExistence type="predicted"/>
<evidence type="ECO:0008006" key="4">
    <source>
        <dbReference type="Google" id="ProtNLM"/>
    </source>
</evidence>
<accession>A0ABU4L6C7</accession>
<sequence length="175" mass="17464">MSDVLTAAGLAGALLCLAGHLPGPVHRWGPQVVALGGMALTAGGRPASGTCAVGAACLWSVVRACAERRGWTGSLDLAAMTLLMALMAGGTGFGDPHPHMTAMAVGGDRPIGAAAVLTVVVWVTARAGGVLLRQVSSPSPAPSPTTSPAPPSRRTRAYREAGAALMMVSMAAMLV</sequence>
<feature type="region of interest" description="Disordered" evidence="1">
    <location>
        <begin position="135"/>
        <end position="155"/>
    </location>
</feature>
<comment type="caution">
    <text evidence="2">The sequence shown here is derived from an EMBL/GenBank/DDBJ whole genome shotgun (WGS) entry which is preliminary data.</text>
</comment>
<dbReference type="EMBL" id="JARAVY010000008">
    <property type="protein sequence ID" value="MDX2911345.1"/>
    <property type="molecule type" value="Genomic_DNA"/>
</dbReference>
<dbReference type="RefSeq" id="WP_143673298.1">
    <property type="nucleotide sequence ID" value="NZ_JAGJBZ010000002.1"/>
</dbReference>
<dbReference type="Proteomes" id="UP001271723">
    <property type="component" value="Unassembled WGS sequence"/>
</dbReference>
<feature type="compositionally biased region" description="Pro residues" evidence="1">
    <location>
        <begin position="139"/>
        <end position="151"/>
    </location>
</feature>
<reference evidence="2 3" key="1">
    <citation type="journal article" date="2023" name="Microb. Genom.">
        <title>Mesoterricola silvestris gen. nov., sp. nov., Mesoterricola sediminis sp. nov., Geothrix oryzae sp. nov., Geothrix edaphica sp. nov., Geothrix rubra sp. nov., and Geothrix limicola sp. nov., six novel members of Acidobacteriota isolated from soils.</title>
        <authorList>
            <person name="Weisberg A.J."/>
            <person name="Pearce E."/>
            <person name="Kramer C.G."/>
            <person name="Chang J.H."/>
            <person name="Clarke C.R."/>
        </authorList>
    </citation>
    <scope>NUCLEOTIDE SEQUENCE [LARGE SCALE GENOMIC DNA]</scope>
    <source>
        <strain evidence="2 3">NRRL_B-2795</strain>
    </source>
</reference>
<organism evidence="2 3">
    <name type="scientific">Streptomyces griseiscabiei</name>
    <dbReference type="NCBI Taxonomy" id="2993540"/>
    <lineage>
        <taxon>Bacteria</taxon>
        <taxon>Bacillati</taxon>
        <taxon>Actinomycetota</taxon>
        <taxon>Actinomycetes</taxon>
        <taxon>Kitasatosporales</taxon>
        <taxon>Streptomycetaceae</taxon>
        <taxon>Streptomyces</taxon>
    </lineage>
</organism>
<evidence type="ECO:0000313" key="2">
    <source>
        <dbReference type="EMBL" id="MDX2911345.1"/>
    </source>
</evidence>
<name>A0ABU4L6C7_9ACTN</name>
<keyword evidence="3" id="KW-1185">Reference proteome</keyword>
<gene>
    <name evidence="2" type="ORF">PV517_21930</name>
</gene>
<evidence type="ECO:0000313" key="3">
    <source>
        <dbReference type="Proteomes" id="UP001271723"/>
    </source>
</evidence>
<protein>
    <recommendedName>
        <fullName evidence="4">Integral membrane protein</fullName>
    </recommendedName>
</protein>
<evidence type="ECO:0000256" key="1">
    <source>
        <dbReference type="SAM" id="MobiDB-lite"/>
    </source>
</evidence>